<evidence type="ECO:0000313" key="9">
    <source>
        <dbReference type="EMBL" id="SEI44395.1"/>
    </source>
</evidence>
<sequence length="407" mass="43625">MRPDARPGWRLLAALATRDLWHDRKVSLCIVASLVAVIAPLLLLFGLKHGVVSQLRGELLDDPRNLEIRLLGNHDLDRAWFARLAAQPGVGFVMPLTRSLNAQADLMVDNQRFVADAEVIPSGPGDPLLGAQLAPPDGDRVLLSASAARKLEASGGERLRLLVLRKLDGNSERGQREVTVAGVLPETAFPRPALLVSLDLLVAMEDFRDGFAVPALGFASGRPAPPRERYARARVYANGLDAVAPVAGWLEGERIETSTRLREIESVKAVDRVLGLIFAVIAWTAAIGCVASLAGAFLANIDRKRRDLALLRLLGFRRAAVGAYVVVQAVLLTCLAFGVGYAAYLAGSTVFNRALGANLAADAFVCRLENLHILLAFASALLIASLVAALGGYRAIHIQPAESLRDL</sequence>
<accession>A0A1H6QYP4</accession>
<comment type="similarity">
    <text evidence="2">Belongs to the ABC-4 integral membrane protein family. LolC/E subfamily.</text>
</comment>
<dbReference type="InterPro" id="IPR051447">
    <property type="entry name" value="Lipoprotein-release_system"/>
</dbReference>
<feature type="domain" description="ABC3 transporter permease C-terminal" evidence="8">
    <location>
        <begin position="280"/>
        <end position="400"/>
    </location>
</feature>
<dbReference type="RefSeq" id="WP_090729327.1">
    <property type="nucleotide sequence ID" value="NZ_FNYQ01000003.1"/>
</dbReference>
<keyword evidence="4 7" id="KW-0812">Transmembrane</keyword>
<protein>
    <submittedName>
        <fullName evidence="9">Putative ABC transport system permease protein</fullName>
    </submittedName>
</protein>
<feature type="transmembrane region" description="Helical" evidence="7">
    <location>
        <begin position="320"/>
        <end position="344"/>
    </location>
</feature>
<feature type="transmembrane region" description="Helical" evidence="7">
    <location>
        <begin position="26"/>
        <end position="47"/>
    </location>
</feature>
<evidence type="ECO:0000256" key="5">
    <source>
        <dbReference type="ARBA" id="ARBA00022989"/>
    </source>
</evidence>
<evidence type="ECO:0000256" key="2">
    <source>
        <dbReference type="ARBA" id="ARBA00005236"/>
    </source>
</evidence>
<keyword evidence="6 7" id="KW-0472">Membrane</keyword>
<evidence type="ECO:0000256" key="6">
    <source>
        <dbReference type="ARBA" id="ARBA00023136"/>
    </source>
</evidence>
<evidence type="ECO:0000313" key="10">
    <source>
        <dbReference type="Proteomes" id="UP000199250"/>
    </source>
</evidence>
<dbReference type="InterPro" id="IPR003838">
    <property type="entry name" value="ABC3_permease_C"/>
</dbReference>
<proteinExistence type="inferred from homology"/>
<keyword evidence="3" id="KW-1003">Cell membrane</keyword>
<evidence type="ECO:0000256" key="3">
    <source>
        <dbReference type="ARBA" id="ARBA00022475"/>
    </source>
</evidence>
<dbReference type="AlphaFoldDB" id="A0A1H6QYP4"/>
<evidence type="ECO:0000256" key="1">
    <source>
        <dbReference type="ARBA" id="ARBA00004651"/>
    </source>
</evidence>
<keyword evidence="5 7" id="KW-1133">Transmembrane helix</keyword>
<gene>
    <name evidence="9" type="ORF">SAMN04244572_00277</name>
</gene>
<evidence type="ECO:0000259" key="8">
    <source>
        <dbReference type="Pfam" id="PF02687"/>
    </source>
</evidence>
<feature type="transmembrane region" description="Helical" evidence="7">
    <location>
        <begin position="273"/>
        <end position="299"/>
    </location>
</feature>
<evidence type="ECO:0000256" key="7">
    <source>
        <dbReference type="SAM" id="Phobius"/>
    </source>
</evidence>
<dbReference type="Proteomes" id="UP000199250">
    <property type="component" value="Unassembled WGS sequence"/>
</dbReference>
<name>A0A1H6QYP4_9GAMM</name>
<dbReference type="OrthoDB" id="5410375at2"/>
<organism evidence="9 10">
    <name type="scientific">Azotobacter beijerinckii</name>
    <dbReference type="NCBI Taxonomy" id="170623"/>
    <lineage>
        <taxon>Bacteria</taxon>
        <taxon>Pseudomonadati</taxon>
        <taxon>Pseudomonadota</taxon>
        <taxon>Gammaproteobacteria</taxon>
        <taxon>Pseudomonadales</taxon>
        <taxon>Pseudomonadaceae</taxon>
        <taxon>Azotobacter</taxon>
    </lineage>
</organism>
<reference evidence="9 10" key="1">
    <citation type="submission" date="2016-10" db="EMBL/GenBank/DDBJ databases">
        <authorList>
            <person name="de Groot N.N."/>
        </authorList>
    </citation>
    <scope>NUCLEOTIDE SEQUENCE [LARGE SCALE GENOMIC DNA]</scope>
    <source>
        <strain evidence="9 10">DSM 373</strain>
    </source>
</reference>
<dbReference type="GO" id="GO:0098797">
    <property type="term" value="C:plasma membrane protein complex"/>
    <property type="evidence" value="ECO:0007669"/>
    <property type="project" value="TreeGrafter"/>
</dbReference>
<dbReference type="PANTHER" id="PTHR30489">
    <property type="entry name" value="LIPOPROTEIN-RELEASING SYSTEM TRANSMEMBRANE PROTEIN LOLE"/>
    <property type="match status" value="1"/>
</dbReference>
<evidence type="ECO:0000256" key="4">
    <source>
        <dbReference type="ARBA" id="ARBA00022692"/>
    </source>
</evidence>
<dbReference type="Pfam" id="PF02687">
    <property type="entry name" value="FtsX"/>
    <property type="match status" value="1"/>
</dbReference>
<feature type="transmembrane region" description="Helical" evidence="7">
    <location>
        <begin position="373"/>
        <end position="396"/>
    </location>
</feature>
<comment type="subcellular location">
    <subcellularLocation>
        <location evidence="1">Cell membrane</location>
        <topology evidence="1">Multi-pass membrane protein</topology>
    </subcellularLocation>
</comment>
<dbReference type="GO" id="GO:0044874">
    <property type="term" value="P:lipoprotein localization to outer membrane"/>
    <property type="evidence" value="ECO:0007669"/>
    <property type="project" value="TreeGrafter"/>
</dbReference>
<dbReference type="EMBL" id="FNYQ01000003">
    <property type="protein sequence ID" value="SEI44395.1"/>
    <property type="molecule type" value="Genomic_DNA"/>
</dbReference>
<dbReference type="PANTHER" id="PTHR30489:SF0">
    <property type="entry name" value="LIPOPROTEIN-RELEASING SYSTEM TRANSMEMBRANE PROTEIN LOLE"/>
    <property type="match status" value="1"/>
</dbReference>